<evidence type="ECO:0000256" key="1">
    <source>
        <dbReference type="ARBA" id="ARBA00022603"/>
    </source>
</evidence>
<name>A0A517MSS0_9BACT</name>
<dbReference type="GO" id="GO:0030488">
    <property type="term" value="P:tRNA methylation"/>
    <property type="evidence" value="ECO:0007669"/>
    <property type="project" value="InterPro"/>
</dbReference>
<reference evidence="4 5" key="1">
    <citation type="submission" date="2019-02" db="EMBL/GenBank/DDBJ databases">
        <title>Deep-cultivation of Planctomycetes and their phenomic and genomic characterization uncovers novel biology.</title>
        <authorList>
            <person name="Wiegand S."/>
            <person name="Jogler M."/>
            <person name="Boedeker C."/>
            <person name="Pinto D."/>
            <person name="Vollmers J."/>
            <person name="Rivas-Marin E."/>
            <person name="Kohn T."/>
            <person name="Peeters S.H."/>
            <person name="Heuer A."/>
            <person name="Rast P."/>
            <person name="Oberbeckmann S."/>
            <person name="Bunk B."/>
            <person name="Jeske O."/>
            <person name="Meyerdierks A."/>
            <person name="Storesund J.E."/>
            <person name="Kallscheuer N."/>
            <person name="Luecker S."/>
            <person name="Lage O.M."/>
            <person name="Pohl T."/>
            <person name="Merkel B.J."/>
            <person name="Hornburger P."/>
            <person name="Mueller R.-W."/>
            <person name="Bruemmer F."/>
            <person name="Labrenz M."/>
            <person name="Spormann A.M."/>
            <person name="Op den Camp H."/>
            <person name="Overmann J."/>
            <person name="Amann R."/>
            <person name="Jetten M.S.M."/>
            <person name="Mascher T."/>
            <person name="Medema M.H."/>
            <person name="Devos D.P."/>
            <person name="Kaster A.-K."/>
            <person name="Ovreas L."/>
            <person name="Rohde M."/>
            <person name="Galperin M.Y."/>
            <person name="Jogler C."/>
        </authorList>
    </citation>
    <scope>NUCLEOTIDE SEQUENCE [LARGE SCALE GENOMIC DNA]</scope>
    <source>
        <strain evidence="4 5">HG15A2</strain>
    </source>
</reference>
<dbReference type="PANTHER" id="PTHR12029:SF11">
    <property type="entry name" value="METHYLTRANSFERASE TARBP1-RELATED"/>
    <property type="match status" value="1"/>
</dbReference>
<protein>
    <submittedName>
        <fullName evidence="4">tRNA (Guanosine(18)-2'-O)-methyltransferase</fullName>
        <ecNumber evidence="4">2.1.1.34</ecNumber>
    </submittedName>
</protein>
<dbReference type="EMBL" id="CP036263">
    <property type="protein sequence ID" value="QDS97882.1"/>
    <property type="molecule type" value="Genomic_DNA"/>
</dbReference>
<dbReference type="CDD" id="cd18091">
    <property type="entry name" value="SpoU-like_TRM3-like"/>
    <property type="match status" value="1"/>
</dbReference>
<dbReference type="InterPro" id="IPR029026">
    <property type="entry name" value="tRNA_m1G_MTases_N"/>
</dbReference>
<dbReference type="PANTHER" id="PTHR12029">
    <property type="entry name" value="RNA METHYLTRANSFERASE"/>
    <property type="match status" value="1"/>
</dbReference>
<evidence type="ECO:0000313" key="4">
    <source>
        <dbReference type="EMBL" id="QDS97882.1"/>
    </source>
</evidence>
<dbReference type="Gene3D" id="3.40.1280.10">
    <property type="match status" value="1"/>
</dbReference>
<dbReference type="Proteomes" id="UP000319852">
    <property type="component" value="Chromosome"/>
</dbReference>
<proteinExistence type="predicted"/>
<feature type="domain" description="tRNA/rRNA methyltransferase SpoU type" evidence="3">
    <location>
        <begin position="19"/>
        <end position="155"/>
    </location>
</feature>
<dbReference type="GO" id="GO:0141100">
    <property type="term" value="F:tRNA (guanine(18)-2'-O)-methyltransferase activity"/>
    <property type="evidence" value="ECO:0007669"/>
    <property type="project" value="UniProtKB-EC"/>
</dbReference>
<sequence length="164" mass="18600">MFEHQRHKPPRMLSQPRELLVVCAPLRSNVNLSRIVRAASCCGLTRIITTGNTKLDKRIARDGADEIEIENRRTLPPVLRSLKAEDYRLVGLEQTTDSHDMHEYRFPRKTALVIGNERTGLTPDALKLLDDVVEIPVWGLPFSYNAATATAMALYEYCRQWPAG</sequence>
<evidence type="ECO:0000313" key="5">
    <source>
        <dbReference type="Proteomes" id="UP000319852"/>
    </source>
</evidence>
<accession>A0A517MSS0</accession>
<dbReference type="OrthoDB" id="9794400at2"/>
<dbReference type="SUPFAM" id="SSF75217">
    <property type="entry name" value="alpha/beta knot"/>
    <property type="match status" value="1"/>
</dbReference>
<evidence type="ECO:0000256" key="2">
    <source>
        <dbReference type="ARBA" id="ARBA00022679"/>
    </source>
</evidence>
<keyword evidence="5" id="KW-1185">Reference proteome</keyword>
<evidence type="ECO:0000259" key="3">
    <source>
        <dbReference type="Pfam" id="PF00588"/>
    </source>
</evidence>
<gene>
    <name evidence="4" type="primary">trmH</name>
    <name evidence="4" type="ORF">HG15A2_11500</name>
</gene>
<dbReference type="GO" id="GO:0003723">
    <property type="term" value="F:RNA binding"/>
    <property type="evidence" value="ECO:0007669"/>
    <property type="project" value="InterPro"/>
</dbReference>
<keyword evidence="2 4" id="KW-0808">Transferase</keyword>
<dbReference type="EC" id="2.1.1.34" evidence="4"/>
<keyword evidence="1 4" id="KW-0489">Methyltransferase</keyword>
<dbReference type="KEGG" id="amob:HG15A2_11500"/>
<dbReference type="Pfam" id="PF00588">
    <property type="entry name" value="SpoU_methylase"/>
    <property type="match status" value="1"/>
</dbReference>
<dbReference type="AlphaFoldDB" id="A0A517MSS0"/>
<dbReference type="InterPro" id="IPR045330">
    <property type="entry name" value="TRM3/TARBP1"/>
</dbReference>
<organism evidence="4 5">
    <name type="scientific">Adhaeretor mobilis</name>
    <dbReference type="NCBI Taxonomy" id="1930276"/>
    <lineage>
        <taxon>Bacteria</taxon>
        <taxon>Pseudomonadati</taxon>
        <taxon>Planctomycetota</taxon>
        <taxon>Planctomycetia</taxon>
        <taxon>Pirellulales</taxon>
        <taxon>Lacipirellulaceae</taxon>
        <taxon>Adhaeretor</taxon>
    </lineage>
</organism>
<dbReference type="InterPro" id="IPR001537">
    <property type="entry name" value="SpoU_MeTrfase"/>
</dbReference>
<dbReference type="RefSeq" id="WP_145058610.1">
    <property type="nucleotide sequence ID" value="NZ_CP036263.1"/>
</dbReference>
<dbReference type="InterPro" id="IPR044748">
    <property type="entry name" value="Trm3/TARBP1_C"/>
</dbReference>
<dbReference type="InterPro" id="IPR029028">
    <property type="entry name" value="Alpha/beta_knot_MTases"/>
</dbReference>